<organism evidence="2 3">
    <name type="scientific">Flavobacterium rhizophilum</name>
    <dbReference type="NCBI Taxonomy" id="3163296"/>
    <lineage>
        <taxon>Bacteria</taxon>
        <taxon>Pseudomonadati</taxon>
        <taxon>Bacteroidota</taxon>
        <taxon>Flavobacteriia</taxon>
        <taxon>Flavobacteriales</taxon>
        <taxon>Flavobacteriaceae</taxon>
        <taxon>Flavobacterium</taxon>
    </lineage>
</organism>
<sequence length="339" mass="40398">MSNHDLRDDRECANCGHEVEIAYCSKCGQKNIETRQSFWHLVTHFAEDFTHYDGAFWTTIKYLLFKPAKLTKEYLMGHRQKYVAPVKLYIFISFITFFLPSLYPESSQSEEETTSDVHENVVSIHNEVNIEEKINTKQNVWLDKFSTEKGGIENPMTYSSVKEMDSIESIKPKELRLNKLERSLGKRIIKLYSHNTPEQVEEKFKESFSHNFPKALFVYLPIFAFWLWLFHGKKRWYFFDHGIFTLHYFSFLLLLILITDTLGHFINYVSNTTNSVSSVIFSILFAFWSVYYLYRSHRKMYHEKWFINIIKCTLMLIINSIAVIFLIFLFMLISFYNLH</sequence>
<feature type="transmembrane region" description="Helical" evidence="1">
    <location>
        <begin position="242"/>
        <end position="263"/>
    </location>
</feature>
<proteinExistence type="predicted"/>
<keyword evidence="1" id="KW-0472">Membrane</keyword>
<evidence type="ECO:0000313" key="3">
    <source>
        <dbReference type="Proteomes" id="UP001629059"/>
    </source>
</evidence>
<feature type="transmembrane region" description="Helical" evidence="1">
    <location>
        <begin position="82"/>
        <end position="103"/>
    </location>
</feature>
<evidence type="ECO:0000313" key="2">
    <source>
        <dbReference type="EMBL" id="MFL9838806.1"/>
    </source>
</evidence>
<keyword evidence="1" id="KW-0812">Transmembrane</keyword>
<dbReference type="Pfam" id="PF12412">
    <property type="entry name" value="DUF3667"/>
    <property type="match status" value="1"/>
</dbReference>
<accession>A0ABW8YEY1</accession>
<dbReference type="InterPro" id="IPR022134">
    <property type="entry name" value="DUF3667"/>
</dbReference>
<keyword evidence="3" id="KW-1185">Reference proteome</keyword>
<feature type="transmembrane region" description="Helical" evidence="1">
    <location>
        <begin position="212"/>
        <end position="230"/>
    </location>
</feature>
<gene>
    <name evidence="2" type="ORF">ABS768_14950</name>
</gene>
<protein>
    <submittedName>
        <fullName evidence="2">DUF3667 domain-containing protein</fullName>
    </submittedName>
</protein>
<dbReference type="Proteomes" id="UP001629059">
    <property type="component" value="Unassembled WGS sequence"/>
</dbReference>
<dbReference type="RefSeq" id="WP_408075754.1">
    <property type="nucleotide sequence ID" value="NZ_JBELQB010000012.1"/>
</dbReference>
<dbReference type="EMBL" id="JBELQB010000012">
    <property type="protein sequence ID" value="MFL9838806.1"/>
    <property type="molecule type" value="Genomic_DNA"/>
</dbReference>
<keyword evidence="1" id="KW-1133">Transmembrane helix</keyword>
<reference evidence="2 3" key="1">
    <citation type="submission" date="2024-06" db="EMBL/GenBank/DDBJ databases">
        <authorList>
            <person name="Kaempfer P."/>
            <person name="Viver T."/>
        </authorList>
    </citation>
    <scope>NUCLEOTIDE SEQUENCE [LARGE SCALE GENOMIC DNA]</scope>
    <source>
        <strain evidence="2 3">ST-75</strain>
    </source>
</reference>
<comment type="caution">
    <text evidence="2">The sequence shown here is derived from an EMBL/GenBank/DDBJ whole genome shotgun (WGS) entry which is preliminary data.</text>
</comment>
<feature type="transmembrane region" description="Helical" evidence="1">
    <location>
        <begin position="275"/>
        <end position="294"/>
    </location>
</feature>
<evidence type="ECO:0000256" key="1">
    <source>
        <dbReference type="SAM" id="Phobius"/>
    </source>
</evidence>
<name>A0ABW8YEY1_9FLAO</name>
<feature type="transmembrane region" description="Helical" evidence="1">
    <location>
        <begin position="314"/>
        <end position="336"/>
    </location>
</feature>